<feature type="region of interest" description="Disordered" evidence="3">
    <location>
        <begin position="366"/>
        <end position="390"/>
    </location>
</feature>
<keyword evidence="4" id="KW-0812">Transmembrane</keyword>
<dbReference type="SUPFAM" id="SSF117281">
    <property type="entry name" value="Kelch motif"/>
    <property type="match status" value="1"/>
</dbReference>
<dbReference type="InterPro" id="IPR011043">
    <property type="entry name" value="Gal_Oxase/kelch_b-propeller"/>
</dbReference>
<keyword evidence="4" id="KW-1133">Transmembrane helix</keyword>
<feature type="transmembrane region" description="Helical" evidence="4">
    <location>
        <begin position="396"/>
        <end position="420"/>
    </location>
</feature>
<gene>
    <name evidence="5" type="ORF">BG015_000718</name>
</gene>
<dbReference type="PANTHER" id="PTHR46093">
    <property type="entry name" value="ACYL-COA-BINDING DOMAIN-CONTAINING PROTEIN 5"/>
    <property type="match status" value="1"/>
</dbReference>
<reference evidence="5" key="1">
    <citation type="journal article" date="2020" name="Fungal Divers.">
        <title>Resolving the Mortierellaceae phylogeny through synthesis of multi-gene phylogenetics and phylogenomics.</title>
        <authorList>
            <person name="Vandepol N."/>
            <person name="Liber J."/>
            <person name="Desiro A."/>
            <person name="Na H."/>
            <person name="Kennedy M."/>
            <person name="Barry K."/>
            <person name="Grigoriev I.V."/>
            <person name="Miller A.N."/>
            <person name="O'Donnell K."/>
            <person name="Stajich J.E."/>
            <person name="Bonito G."/>
        </authorList>
    </citation>
    <scope>NUCLEOTIDE SEQUENCE</scope>
    <source>
        <strain evidence="5">NRRL 6426</strain>
    </source>
</reference>
<keyword evidence="1" id="KW-0880">Kelch repeat</keyword>
<dbReference type="SMART" id="SM00612">
    <property type="entry name" value="Kelch"/>
    <property type="match status" value="1"/>
</dbReference>
<evidence type="ECO:0000256" key="2">
    <source>
        <dbReference type="ARBA" id="ARBA00022737"/>
    </source>
</evidence>
<dbReference type="Proteomes" id="UP000748756">
    <property type="component" value="Unassembled WGS sequence"/>
</dbReference>
<name>A0A9P5RSU9_9FUNG</name>
<comment type="caution">
    <text evidence="5">The sequence shown here is derived from an EMBL/GenBank/DDBJ whole genome shotgun (WGS) entry which is preliminary data.</text>
</comment>
<evidence type="ECO:0000256" key="1">
    <source>
        <dbReference type="ARBA" id="ARBA00022441"/>
    </source>
</evidence>
<feature type="region of interest" description="Disordered" evidence="3">
    <location>
        <begin position="428"/>
        <end position="615"/>
    </location>
</feature>
<evidence type="ECO:0000313" key="6">
    <source>
        <dbReference type="Proteomes" id="UP000748756"/>
    </source>
</evidence>
<keyword evidence="2" id="KW-0677">Repeat</keyword>
<evidence type="ECO:0000256" key="4">
    <source>
        <dbReference type="SAM" id="Phobius"/>
    </source>
</evidence>
<proteinExistence type="predicted"/>
<keyword evidence="6" id="KW-1185">Reference proteome</keyword>
<dbReference type="SUPFAM" id="SSF50965">
    <property type="entry name" value="Galactose oxidase, central domain"/>
    <property type="match status" value="1"/>
</dbReference>
<feature type="compositionally biased region" description="Polar residues" evidence="3">
    <location>
        <begin position="442"/>
        <end position="451"/>
    </location>
</feature>
<accession>A0A9P5RSU9</accession>
<organism evidence="5 6">
    <name type="scientific">Linnemannia schmuckeri</name>
    <dbReference type="NCBI Taxonomy" id="64567"/>
    <lineage>
        <taxon>Eukaryota</taxon>
        <taxon>Fungi</taxon>
        <taxon>Fungi incertae sedis</taxon>
        <taxon>Mucoromycota</taxon>
        <taxon>Mortierellomycotina</taxon>
        <taxon>Mortierellomycetes</taxon>
        <taxon>Mortierellales</taxon>
        <taxon>Mortierellaceae</taxon>
        <taxon>Linnemannia</taxon>
    </lineage>
</organism>
<feature type="compositionally biased region" description="Polar residues" evidence="3">
    <location>
        <begin position="558"/>
        <end position="568"/>
    </location>
</feature>
<evidence type="ECO:0008006" key="7">
    <source>
        <dbReference type="Google" id="ProtNLM"/>
    </source>
</evidence>
<dbReference type="Pfam" id="PF24681">
    <property type="entry name" value="Kelch_KLHDC2_KLHL20_DRC7"/>
    <property type="match status" value="1"/>
</dbReference>
<dbReference type="PANTHER" id="PTHR46093:SF18">
    <property type="entry name" value="FIBRONECTIN TYPE-III DOMAIN-CONTAINING PROTEIN"/>
    <property type="match status" value="1"/>
</dbReference>
<dbReference type="OrthoDB" id="10250130at2759"/>
<dbReference type="AlphaFoldDB" id="A0A9P5RSU9"/>
<evidence type="ECO:0000256" key="3">
    <source>
        <dbReference type="SAM" id="MobiDB-lite"/>
    </source>
</evidence>
<dbReference type="InterPro" id="IPR006652">
    <property type="entry name" value="Kelch_1"/>
</dbReference>
<evidence type="ECO:0000313" key="5">
    <source>
        <dbReference type="EMBL" id="KAF9142641.1"/>
    </source>
</evidence>
<dbReference type="EMBL" id="JAAAUQ010001117">
    <property type="protein sequence ID" value="KAF9142641.1"/>
    <property type="molecule type" value="Genomic_DNA"/>
</dbReference>
<feature type="compositionally biased region" description="Polar residues" evidence="3">
    <location>
        <begin position="587"/>
        <end position="608"/>
    </location>
</feature>
<keyword evidence="4" id="KW-0472">Membrane</keyword>
<feature type="compositionally biased region" description="Low complexity" evidence="3">
    <location>
        <begin position="366"/>
        <end position="382"/>
    </location>
</feature>
<sequence>MTVSQGDTIASGVVQGSLIAISRTILTVPPFLLFTTLLITLTSAQQPVAPLPAIQFSSIASANNTLYIRGGNIQIQQVAQQFYSLNLTPLLAHSGNITWTKRNAGPLIDFRTILPLAVDNDNQGLISFGDLGTLARYNVATDTWSKEVPICKTPFGANTALLSIASFQPALTDPRTGLIYIPYGYEVGKSMLVFNNASNACSGIPMPEGESNGQLYAWSESRNAIYMLGDTVPSMRITLWQFDLNTRHWNTFNVDPQVQLDACMASAYGGRKLILFGGTTAEGLRHGNTYIFDTTTNTWTTGATSPNPRSEMACATAGDYFVAWGGYENSAGEIYPAEILFYDIKNDKWVNRTDIVPPPVTPTLSVPVASGTSAGSGSANTGLPNTDTSSTSKNTAAVFGGGVAAGVVLITAIIIGFIFLRRRRRNAKAKRDPQDLKLNSLPFPNSSQASLASKGRLDTQNVANAPHAPFDPTINSFPHYKASIQDSPTHDQDSNITMQNQAGDGLIWTQGYHDQSPRPGTGGAGRVETTYPIPPPTPLSPQLYHMPPPHQDQDESEFNQPQTWNSPQHLEPVSPLRSPDYGKLQQEFPSPASSTARNPQGQQSNDMTPINDPLEEIAAVQAKYEQHVERVRQEQQAEMERIRREWEEQMAGRA</sequence>
<protein>
    <recommendedName>
        <fullName evidence="7">Galactose oxidase</fullName>
    </recommendedName>
</protein>
<dbReference type="InterPro" id="IPR015915">
    <property type="entry name" value="Kelch-typ_b-propeller"/>
</dbReference>
<dbReference type="Gene3D" id="2.120.10.80">
    <property type="entry name" value="Kelch-type beta propeller"/>
    <property type="match status" value="1"/>
</dbReference>